<dbReference type="Gene3D" id="1.20.120.530">
    <property type="entry name" value="GntR ligand-binding domain-like"/>
    <property type="match status" value="1"/>
</dbReference>
<dbReference type="OrthoDB" id="9804020at2"/>
<keyword evidence="1" id="KW-0805">Transcription regulation</keyword>
<comment type="caution">
    <text evidence="5">The sequence shown here is derived from an EMBL/GenBank/DDBJ whole genome shotgun (WGS) entry which is preliminary data.</text>
</comment>
<dbReference type="Pfam" id="PF00392">
    <property type="entry name" value="GntR"/>
    <property type="match status" value="1"/>
</dbReference>
<keyword evidence="6" id="KW-1185">Reference proteome</keyword>
<keyword evidence="3" id="KW-0804">Transcription</keyword>
<evidence type="ECO:0000256" key="2">
    <source>
        <dbReference type="ARBA" id="ARBA00023125"/>
    </source>
</evidence>
<dbReference type="AlphaFoldDB" id="A0A261T2J6"/>
<protein>
    <submittedName>
        <fullName evidence="5">GntR family transcriptional regulator</fullName>
    </submittedName>
</protein>
<dbReference type="CDD" id="cd07377">
    <property type="entry name" value="WHTH_GntR"/>
    <property type="match status" value="1"/>
</dbReference>
<gene>
    <name evidence="5" type="ORF">CAL25_24265</name>
</gene>
<dbReference type="PANTHER" id="PTHR43537">
    <property type="entry name" value="TRANSCRIPTIONAL REGULATOR, GNTR FAMILY"/>
    <property type="match status" value="1"/>
</dbReference>
<dbReference type="Proteomes" id="UP000216913">
    <property type="component" value="Unassembled WGS sequence"/>
</dbReference>
<dbReference type="PROSITE" id="PS50949">
    <property type="entry name" value="HTH_GNTR"/>
    <property type="match status" value="1"/>
</dbReference>
<dbReference type="InterPro" id="IPR000524">
    <property type="entry name" value="Tscrpt_reg_HTH_GntR"/>
</dbReference>
<dbReference type="PANTHER" id="PTHR43537:SF24">
    <property type="entry name" value="GLUCONATE OPERON TRANSCRIPTIONAL REPRESSOR"/>
    <property type="match status" value="1"/>
</dbReference>
<dbReference type="SUPFAM" id="SSF48008">
    <property type="entry name" value="GntR ligand-binding domain-like"/>
    <property type="match status" value="1"/>
</dbReference>
<dbReference type="InterPro" id="IPR008920">
    <property type="entry name" value="TF_FadR/GntR_C"/>
</dbReference>
<feature type="domain" description="HTH gntR-type" evidence="4">
    <location>
        <begin position="12"/>
        <end position="79"/>
    </location>
</feature>
<keyword evidence="2" id="KW-0238">DNA-binding</keyword>
<dbReference type="PRINTS" id="PR00035">
    <property type="entry name" value="HTHGNTR"/>
</dbReference>
<dbReference type="InterPro" id="IPR036388">
    <property type="entry name" value="WH-like_DNA-bd_sf"/>
</dbReference>
<dbReference type="SMART" id="SM00345">
    <property type="entry name" value="HTH_GNTR"/>
    <property type="match status" value="1"/>
</dbReference>
<evidence type="ECO:0000256" key="3">
    <source>
        <dbReference type="ARBA" id="ARBA00023163"/>
    </source>
</evidence>
<reference evidence="5 6" key="1">
    <citation type="submission" date="2017-05" db="EMBL/GenBank/DDBJ databases">
        <title>Complete and WGS of Bordetella genogroups.</title>
        <authorList>
            <person name="Spilker T."/>
            <person name="LiPuma J."/>
        </authorList>
    </citation>
    <scope>NUCLEOTIDE SEQUENCE [LARGE SCALE GENOMIC DNA]</scope>
    <source>
        <strain evidence="5 6">AU10456</strain>
    </source>
</reference>
<dbReference type="SUPFAM" id="SSF46785">
    <property type="entry name" value="Winged helix' DNA-binding domain"/>
    <property type="match status" value="1"/>
</dbReference>
<dbReference type="Gene3D" id="1.10.10.10">
    <property type="entry name" value="Winged helix-like DNA-binding domain superfamily/Winged helix DNA-binding domain"/>
    <property type="match status" value="1"/>
</dbReference>
<evidence type="ECO:0000259" key="4">
    <source>
        <dbReference type="PROSITE" id="PS50949"/>
    </source>
</evidence>
<evidence type="ECO:0000313" key="5">
    <source>
        <dbReference type="EMBL" id="OZI42813.1"/>
    </source>
</evidence>
<proteinExistence type="predicted"/>
<dbReference type="SMART" id="SM00895">
    <property type="entry name" value="FCD"/>
    <property type="match status" value="1"/>
</dbReference>
<organism evidence="5 6">
    <name type="scientific">Bordetella genomosp. 5</name>
    <dbReference type="NCBI Taxonomy" id="1395608"/>
    <lineage>
        <taxon>Bacteria</taxon>
        <taxon>Pseudomonadati</taxon>
        <taxon>Pseudomonadota</taxon>
        <taxon>Betaproteobacteria</taxon>
        <taxon>Burkholderiales</taxon>
        <taxon>Alcaligenaceae</taxon>
        <taxon>Bordetella</taxon>
    </lineage>
</organism>
<name>A0A261T2J6_9BORD</name>
<evidence type="ECO:0000313" key="6">
    <source>
        <dbReference type="Proteomes" id="UP000216913"/>
    </source>
</evidence>
<accession>A0A261T2J6</accession>
<dbReference type="InterPro" id="IPR036390">
    <property type="entry name" value="WH_DNA-bd_sf"/>
</dbReference>
<dbReference type="RefSeq" id="WP_094804741.1">
    <property type="nucleotide sequence ID" value="NZ_NEVP01000017.1"/>
</dbReference>
<dbReference type="GO" id="GO:0003700">
    <property type="term" value="F:DNA-binding transcription factor activity"/>
    <property type="evidence" value="ECO:0007669"/>
    <property type="project" value="InterPro"/>
</dbReference>
<dbReference type="EMBL" id="NEVP01000017">
    <property type="protein sequence ID" value="OZI42813.1"/>
    <property type="molecule type" value="Genomic_DNA"/>
</dbReference>
<dbReference type="GO" id="GO:0003677">
    <property type="term" value="F:DNA binding"/>
    <property type="evidence" value="ECO:0007669"/>
    <property type="project" value="UniProtKB-KW"/>
</dbReference>
<dbReference type="Pfam" id="PF07729">
    <property type="entry name" value="FCD"/>
    <property type="match status" value="1"/>
</dbReference>
<dbReference type="InterPro" id="IPR011711">
    <property type="entry name" value="GntR_C"/>
</dbReference>
<evidence type="ECO:0000256" key="1">
    <source>
        <dbReference type="ARBA" id="ARBA00023015"/>
    </source>
</evidence>
<sequence>MNRLPATAAGTGSAADALADALRDMICRGELADGARLVERDLAERFAVSRVPMREAIQRLEHEGLVQTQRHRGAVVRTLHADDVRDIYALRMLLEGDAIERAVSRIDDVTLARAERVHRQLGEAGTAARQHALNREFHEILYGACGNARQVQAIRDQRIQIERYERLQRRVLAETPAFQHEHEAILRACRARDGAHARAMTEAHLASARDLVLRLVARGTDD</sequence>